<dbReference type="PANTHER" id="PTHR43701:SF12">
    <property type="entry name" value="MEMBRANE TRANSPORTER PROTEIN YTNM-RELATED"/>
    <property type="match status" value="1"/>
</dbReference>
<keyword evidence="2 5" id="KW-0812">Transmembrane</keyword>
<dbReference type="GO" id="GO:0005886">
    <property type="term" value="C:plasma membrane"/>
    <property type="evidence" value="ECO:0007669"/>
    <property type="project" value="UniProtKB-SubCell"/>
</dbReference>
<evidence type="ECO:0000313" key="7">
    <source>
        <dbReference type="Proteomes" id="UP000253918"/>
    </source>
</evidence>
<feature type="transmembrane region" description="Helical" evidence="5">
    <location>
        <begin position="85"/>
        <end position="104"/>
    </location>
</feature>
<dbReference type="RefSeq" id="WP_114688394.1">
    <property type="nucleotide sequence ID" value="NZ_QQNB01000003.1"/>
</dbReference>
<comment type="similarity">
    <text evidence="5">Belongs to the 4-toluene sulfonate uptake permease (TSUP) (TC 2.A.102) family.</text>
</comment>
<evidence type="ECO:0000256" key="5">
    <source>
        <dbReference type="RuleBase" id="RU363041"/>
    </source>
</evidence>
<feature type="transmembrane region" description="Helical" evidence="5">
    <location>
        <begin position="175"/>
        <end position="197"/>
    </location>
</feature>
<proteinExistence type="inferred from homology"/>
<keyword evidence="3 5" id="KW-1133">Transmembrane helix</keyword>
<dbReference type="OrthoDB" id="9779078at2"/>
<feature type="transmembrane region" description="Helical" evidence="5">
    <location>
        <begin position="267"/>
        <end position="289"/>
    </location>
</feature>
<keyword evidence="7" id="KW-1185">Reference proteome</keyword>
<comment type="subcellular location">
    <subcellularLocation>
        <location evidence="5">Cell membrane</location>
        <topology evidence="5">Multi-pass membrane protein</topology>
    </subcellularLocation>
    <subcellularLocation>
        <location evidence="1">Membrane</location>
        <topology evidence="1">Multi-pass membrane protein</topology>
    </subcellularLocation>
</comment>
<dbReference type="EMBL" id="QQNB01000003">
    <property type="protein sequence ID" value="RDE04658.1"/>
    <property type="molecule type" value="Genomic_DNA"/>
</dbReference>
<comment type="caution">
    <text evidence="6">The sequence shown here is derived from an EMBL/GenBank/DDBJ whole genome shotgun (WGS) entry which is preliminary data.</text>
</comment>
<evidence type="ECO:0000313" key="6">
    <source>
        <dbReference type="EMBL" id="RDE04658.1"/>
    </source>
</evidence>
<keyword evidence="4 5" id="KW-0472">Membrane</keyword>
<sequence>MDIYLPIANLSVNALVIVLLGTGVGLLSGMFGVGGGFLTTPLLIVYGIPPTVAAASAATQVTGASVSGVYAHLRRGGVDMHMGGVLVVGGVLGSLAGAGIFRLLQASGQIDVVIAAIYVAMLGFIGILMGKEALEAILGTKAKAAKRRHHPLVASLPFRMRFYASGLYISPLAPLLLGFFTGILTVLLGIGGGFILVPAMLYILGMSTGVVVGTSLFQTLFVTASATLVHATTTKAVDIVLAALLLLGSVTGAQLGARLAGKARPEYLRLALAIVVLLVALRIILGLTWRPDEIYTVEPL</sequence>
<dbReference type="Proteomes" id="UP000253918">
    <property type="component" value="Unassembled WGS sequence"/>
</dbReference>
<evidence type="ECO:0000256" key="1">
    <source>
        <dbReference type="ARBA" id="ARBA00004141"/>
    </source>
</evidence>
<keyword evidence="5" id="KW-1003">Cell membrane</keyword>
<name>A0A369VQI6_9SPHN</name>
<dbReference type="InterPro" id="IPR002781">
    <property type="entry name" value="TM_pro_TauE-like"/>
</dbReference>
<dbReference type="InterPro" id="IPR051598">
    <property type="entry name" value="TSUP/Inactive_protease-like"/>
</dbReference>
<accession>A0A369VQI6</accession>
<reference evidence="6 7" key="1">
    <citation type="submission" date="2018-07" db="EMBL/GenBank/DDBJ databases">
        <title>a novel species of Sphingomonas isolated from the rhizosphere soil of Araceae plant.</title>
        <authorList>
            <person name="Zhiyong W."/>
            <person name="Qinglan Z."/>
            <person name="Zhiwei F."/>
            <person name="Ding X."/>
            <person name="Gejiao W."/>
            <person name="Shixue Z."/>
        </authorList>
    </citation>
    <scope>NUCLEOTIDE SEQUENCE [LARGE SCALE GENOMIC DNA]</scope>
    <source>
        <strain evidence="6 7">WZY 27</strain>
    </source>
</reference>
<organism evidence="6 7">
    <name type="scientific">Sphingomonas aracearum</name>
    <dbReference type="NCBI Taxonomy" id="2283317"/>
    <lineage>
        <taxon>Bacteria</taxon>
        <taxon>Pseudomonadati</taxon>
        <taxon>Pseudomonadota</taxon>
        <taxon>Alphaproteobacteria</taxon>
        <taxon>Sphingomonadales</taxon>
        <taxon>Sphingomonadaceae</taxon>
        <taxon>Sphingomonas</taxon>
    </lineage>
</organism>
<evidence type="ECO:0000256" key="3">
    <source>
        <dbReference type="ARBA" id="ARBA00022989"/>
    </source>
</evidence>
<evidence type="ECO:0000256" key="2">
    <source>
        <dbReference type="ARBA" id="ARBA00022692"/>
    </source>
</evidence>
<dbReference type="AlphaFoldDB" id="A0A369VQI6"/>
<feature type="transmembrane region" description="Helical" evidence="5">
    <location>
        <begin position="53"/>
        <end position="73"/>
    </location>
</feature>
<feature type="transmembrane region" description="Helical" evidence="5">
    <location>
        <begin position="110"/>
        <end position="130"/>
    </location>
</feature>
<evidence type="ECO:0000256" key="4">
    <source>
        <dbReference type="ARBA" id="ARBA00023136"/>
    </source>
</evidence>
<gene>
    <name evidence="6" type="ORF">DVW87_13775</name>
</gene>
<feature type="transmembrane region" description="Helical" evidence="5">
    <location>
        <begin position="12"/>
        <end position="33"/>
    </location>
</feature>
<feature type="transmembrane region" description="Helical" evidence="5">
    <location>
        <begin position="209"/>
        <end position="230"/>
    </location>
</feature>
<feature type="transmembrane region" description="Helical" evidence="5">
    <location>
        <begin position="236"/>
        <end position="255"/>
    </location>
</feature>
<dbReference type="PANTHER" id="PTHR43701">
    <property type="entry name" value="MEMBRANE TRANSPORTER PROTEIN MJ0441-RELATED"/>
    <property type="match status" value="1"/>
</dbReference>
<dbReference type="Pfam" id="PF01925">
    <property type="entry name" value="TauE"/>
    <property type="match status" value="1"/>
</dbReference>
<protein>
    <recommendedName>
        <fullName evidence="5">Probable membrane transporter protein</fullName>
    </recommendedName>
</protein>